<evidence type="ECO:0000256" key="6">
    <source>
        <dbReference type="ARBA" id="ARBA00022755"/>
    </source>
</evidence>
<dbReference type="CDD" id="cd01598">
    <property type="entry name" value="PurB"/>
    <property type="match status" value="1"/>
</dbReference>
<comment type="catalytic activity">
    <reaction evidence="11">
        <text>N(6)-(1,2-dicarboxyethyl)-AMP = fumarate + AMP</text>
        <dbReference type="Rhea" id="RHEA:16853"/>
        <dbReference type="ChEBI" id="CHEBI:29806"/>
        <dbReference type="ChEBI" id="CHEBI:57567"/>
        <dbReference type="ChEBI" id="CHEBI:456215"/>
        <dbReference type="EC" id="4.3.2.2"/>
    </reaction>
    <physiologicalReaction direction="left-to-right" evidence="11">
        <dbReference type="Rhea" id="RHEA:16854"/>
    </physiologicalReaction>
</comment>
<dbReference type="PRINTS" id="PR00149">
    <property type="entry name" value="FUMRATELYASE"/>
</dbReference>
<evidence type="ECO:0000313" key="17">
    <source>
        <dbReference type="Proteomes" id="UP000006008"/>
    </source>
</evidence>
<dbReference type="SUPFAM" id="SSF48557">
    <property type="entry name" value="L-aspartase-like"/>
    <property type="match status" value="1"/>
</dbReference>
<dbReference type="PATRIC" id="fig|742725.3.peg.353"/>
<name>G5H5V2_9BACT</name>
<evidence type="ECO:0000259" key="15">
    <source>
        <dbReference type="Pfam" id="PF08328"/>
    </source>
</evidence>
<dbReference type="eggNOG" id="COG0015">
    <property type="taxonomic scope" value="Bacteria"/>
</dbReference>
<dbReference type="InterPro" id="IPR004769">
    <property type="entry name" value="Pur_lyase"/>
</dbReference>
<keyword evidence="17" id="KW-1185">Reference proteome</keyword>
<dbReference type="GO" id="GO:0070626">
    <property type="term" value="F:(S)-2-(5-amino-1-(5-phospho-D-ribosyl)imidazole-4-carboxamido) succinate lyase (fumarate-forming) activity"/>
    <property type="evidence" value="ECO:0007669"/>
    <property type="project" value="RHEA"/>
</dbReference>
<dbReference type="GO" id="GO:0006189">
    <property type="term" value="P:'de novo' IMP biosynthetic process"/>
    <property type="evidence" value="ECO:0007669"/>
    <property type="project" value="UniProtKB-UniPathway"/>
</dbReference>
<comment type="function">
    <text evidence="9">Catalyzes two reactions in de novo purine nucleotide biosynthesis. Catalyzes the breakdown of 5-aminoimidazole- (N-succinylocarboxamide) ribotide (SAICAR or 2-[5-amino-1-(5-phospho-beta-D-ribosyl)imidazole-4-carboxamido]succinate) to 5-aminoimidazole-4-carboxamide ribotide (AICAR or 5-amino-1-(5-phospho-beta-D-ribosyl)imidazole-4-carboxamide) and fumarate, and of adenylosuccinate (ADS or N(6)-(1,2-dicarboxyethyl)-AMP) to adenosine monophosphate (AMP) and fumarate.</text>
</comment>
<evidence type="ECO:0000313" key="16">
    <source>
        <dbReference type="EMBL" id="EHB93046.1"/>
    </source>
</evidence>
<evidence type="ECO:0000256" key="1">
    <source>
        <dbReference type="ARBA" id="ARBA00004706"/>
    </source>
</evidence>
<reference evidence="16 17" key="1">
    <citation type="submission" date="2011-08" db="EMBL/GenBank/DDBJ databases">
        <title>The Genome Sequence of Alistipes indistinctus YIT 12060.</title>
        <authorList>
            <consortium name="The Broad Institute Genome Sequencing Platform"/>
            <person name="Earl A."/>
            <person name="Ward D."/>
            <person name="Feldgarden M."/>
            <person name="Gevers D."/>
            <person name="Morotomi M."/>
            <person name="Young S.K."/>
            <person name="Zeng Q."/>
            <person name="Gargeya S."/>
            <person name="Fitzgerald M."/>
            <person name="Haas B."/>
            <person name="Abouelleil A."/>
            <person name="Alvarado L."/>
            <person name="Arachchi H.M."/>
            <person name="Berlin A."/>
            <person name="Brown A."/>
            <person name="Chapman S.B."/>
            <person name="Chen Z."/>
            <person name="Dunbar C."/>
            <person name="Freedman E."/>
            <person name="Gearin G."/>
            <person name="Gellesch M."/>
            <person name="Goldberg J."/>
            <person name="Griggs A."/>
            <person name="Gujja S."/>
            <person name="Heiman D."/>
            <person name="Howarth C."/>
            <person name="Larson L."/>
            <person name="Lui A."/>
            <person name="MacDonald P.J.P."/>
            <person name="Montmayeur A."/>
            <person name="Murphy C."/>
            <person name="Neiman D."/>
            <person name="Pearson M."/>
            <person name="Priest M."/>
            <person name="Roberts A."/>
            <person name="Saif S."/>
            <person name="Shea T."/>
            <person name="Shenoy N."/>
            <person name="Sisk P."/>
            <person name="Stolte C."/>
            <person name="Sykes S."/>
            <person name="Wortman J."/>
            <person name="Nusbaum C."/>
            <person name="Birren B."/>
        </authorList>
    </citation>
    <scope>NUCLEOTIDE SEQUENCE [LARGE SCALE GENOMIC DNA]</scope>
    <source>
        <strain evidence="16 17">YIT 12060</strain>
    </source>
</reference>
<dbReference type="HOGENOM" id="CLU_025566_2_0_10"/>
<dbReference type="InterPro" id="IPR008948">
    <property type="entry name" value="L-Aspartase-like"/>
</dbReference>
<keyword evidence="7 13" id="KW-0456">Lyase</keyword>
<dbReference type="NCBIfam" id="TIGR00928">
    <property type="entry name" value="purB"/>
    <property type="match status" value="1"/>
</dbReference>
<sequence length="453" mass="51310">MENMELTKLTAISPIDGRYRDKCEVLADYFSEYALIRYRVLVEVEYFIALCELPLPQLAGVDKAAMEKLRDVYRDFSEADALRVKEIEQTTNHDVKAVEYLIKEKMDGLGLQPFKEFVHFGLTSQDINNTAIPYSLKEATNDVYYPLLEELIAKLVSLAKEWGEIPLLAHTHGQPASPTKLGKEICVFVDRLKKQLAMLRSIPAPAKFGGATGNFNAHMAAYPQVDWVAFANRFVNGVLRLDRSQVTTQIEHYDNIAAIFDGFRRINTILIDMCRDIWTYVSMEYFKQKIKAGEVGSSAMPHKVNPIDFENAEGNLGIANAIFNHLSGKLPVSRLQRDLTDSTVLRNVGVPMAHTVVSFKSILKGLNKLIINLDKINEDLENNWAVVAEGIQTILRRESYPNPYEALKALTRTNKAITHEDIRKFIDTLDVSESVKEELRRLSPQTYTGVCNY</sequence>
<dbReference type="EMBL" id="ADLD01000004">
    <property type="protein sequence ID" value="EHB93046.1"/>
    <property type="molecule type" value="Genomic_DNA"/>
</dbReference>
<comment type="caution">
    <text evidence="16">The sequence shown here is derived from an EMBL/GenBank/DDBJ whole genome shotgun (WGS) entry which is preliminary data.</text>
</comment>
<dbReference type="Proteomes" id="UP000006008">
    <property type="component" value="Unassembled WGS sequence"/>
</dbReference>
<evidence type="ECO:0000256" key="13">
    <source>
        <dbReference type="RuleBase" id="RU361172"/>
    </source>
</evidence>
<dbReference type="Pfam" id="PF00206">
    <property type="entry name" value="Lyase_1"/>
    <property type="match status" value="1"/>
</dbReference>
<evidence type="ECO:0000256" key="7">
    <source>
        <dbReference type="ARBA" id="ARBA00023239"/>
    </source>
</evidence>
<evidence type="ECO:0000256" key="3">
    <source>
        <dbReference type="ARBA" id="ARBA00008273"/>
    </source>
</evidence>
<gene>
    <name evidence="16" type="ORF">HMPREF9450_00312</name>
</gene>
<dbReference type="Pfam" id="PF08328">
    <property type="entry name" value="ASL_C"/>
    <property type="match status" value="1"/>
</dbReference>
<dbReference type="UniPathway" id="UPA00074">
    <property type="reaction ID" value="UER00132"/>
</dbReference>
<dbReference type="AlphaFoldDB" id="G5H5V2"/>
<feature type="domain" description="Adenylosuccinate lyase PurB C-terminal" evidence="15">
    <location>
        <begin position="333"/>
        <end position="448"/>
    </location>
</feature>
<dbReference type="InterPro" id="IPR000362">
    <property type="entry name" value="Fumarate_lyase_fam"/>
</dbReference>
<evidence type="ECO:0000256" key="5">
    <source>
        <dbReference type="ARBA" id="ARBA00017058"/>
    </source>
</evidence>
<dbReference type="Gene3D" id="1.20.200.10">
    <property type="entry name" value="Fumarase/aspartase (Central domain)"/>
    <property type="match status" value="1"/>
</dbReference>
<dbReference type="NCBIfam" id="NF006764">
    <property type="entry name" value="PRK09285.1"/>
    <property type="match status" value="1"/>
</dbReference>
<accession>G5H5V2</accession>
<evidence type="ECO:0000256" key="8">
    <source>
        <dbReference type="ARBA" id="ARBA00024477"/>
    </source>
</evidence>
<comment type="catalytic activity">
    <reaction evidence="8">
        <text>(2S)-2-[5-amino-1-(5-phospho-beta-D-ribosyl)imidazole-4-carboxamido]succinate = 5-amino-1-(5-phospho-beta-D-ribosyl)imidazole-4-carboxamide + fumarate</text>
        <dbReference type="Rhea" id="RHEA:23920"/>
        <dbReference type="ChEBI" id="CHEBI:29806"/>
        <dbReference type="ChEBI" id="CHEBI:58443"/>
        <dbReference type="ChEBI" id="CHEBI:58475"/>
        <dbReference type="EC" id="4.3.2.2"/>
    </reaction>
    <physiologicalReaction direction="left-to-right" evidence="8">
        <dbReference type="Rhea" id="RHEA:23921"/>
    </physiologicalReaction>
</comment>
<dbReference type="InterPro" id="IPR047136">
    <property type="entry name" value="PurB_bact"/>
</dbReference>
<evidence type="ECO:0000256" key="9">
    <source>
        <dbReference type="ARBA" id="ARBA00025012"/>
    </source>
</evidence>
<dbReference type="InterPro" id="IPR013539">
    <property type="entry name" value="PurB_C"/>
</dbReference>
<evidence type="ECO:0000256" key="10">
    <source>
        <dbReference type="ARBA" id="ARBA00030717"/>
    </source>
</evidence>
<comment type="similarity">
    <text evidence="3 13">Belongs to the lyase 1 family. Adenylosuccinate lyase subfamily.</text>
</comment>
<comment type="pathway">
    <text evidence="1 13">Purine metabolism; IMP biosynthesis via de novo pathway; 5-amino-1-(5-phospho-D-ribosyl)imidazole-4-carboxamide from 5-amino-1-(5-phospho-D-ribosyl)imidazole-4-carboxylate: step 2/2.</text>
</comment>
<dbReference type="EC" id="4.3.2.2" evidence="4 12"/>
<organism evidence="16 17">
    <name type="scientific">Alistipes indistinctus YIT 12060</name>
    <dbReference type="NCBI Taxonomy" id="742725"/>
    <lineage>
        <taxon>Bacteria</taxon>
        <taxon>Pseudomonadati</taxon>
        <taxon>Bacteroidota</taxon>
        <taxon>Bacteroidia</taxon>
        <taxon>Bacteroidales</taxon>
        <taxon>Rikenellaceae</taxon>
        <taxon>Alistipes</taxon>
    </lineage>
</organism>
<evidence type="ECO:0000256" key="4">
    <source>
        <dbReference type="ARBA" id="ARBA00012339"/>
    </source>
</evidence>
<evidence type="ECO:0000256" key="12">
    <source>
        <dbReference type="NCBIfam" id="TIGR00928"/>
    </source>
</evidence>
<dbReference type="UniPathway" id="UPA00075">
    <property type="reaction ID" value="UER00336"/>
</dbReference>
<dbReference type="PANTHER" id="PTHR43411:SF1">
    <property type="entry name" value="ADENYLOSUCCINATE LYASE"/>
    <property type="match status" value="1"/>
</dbReference>
<feature type="domain" description="Fumarate lyase N-terminal" evidence="14">
    <location>
        <begin position="17"/>
        <end position="314"/>
    </location>
</feature>
<evidence type="ECO:0000256" key="2">
    <source>
        <dbReference type="ARBA" id="ARBA00004734"/>
    </source>
</evidence>
<dbReference type="GO" id="GO:0004018">
    <property type="term" value="F:N6-(1,2-dicarboxyethyl)AMP AMP-lyase (fumarate-forming) activity"/>
    <property type="evidence" value="ECO:0007669"/>
    <property type="project" value="UniProtKB-UniRule"/>
</dbReference>
<dbReference type="PANTHER" id="PTHR43411">
    <property type="entry name" value="ADENYLOSUCCINATE LYASE"/>
    <property type="match status" value="1"/>
</dbReference>
<protein>
    <recommendedName>
        <fullName evidence="5 12">Adenylosuccinate lyase</fullName>
        <shortName evidence="13">ASL</shortName>
        <ecNumber evidence="4 12">4.3.2.2</ecNumber>
    </recommendedName>
    <alternativeName>
        <fullName evidence="10 13">Adenylosuccinase</fullName>
    </alternativeName>
</protein>
<dbReference type="STRING" id="742725.HMPREF9450_00312"/>
<dbReference type="GO" id="GO:0044208">
    <property type="term" value="P:'de novo' AMP biosynthetic process"/>
    <property type="evidence" value="ECO:0007669"/>
    <property type="project" value="UniProtKB-UniPathway"/>
</dbReference>
<proteinExistence type="inferred from homology"/>
<dbReference type="InterPro" id="IPR024083">
    <property type="entry name" value="Fumarase/histidase_N"/>
</dbReference>
<comment type="pathway">
    <text evidence="2 13">Purine metabolism; AMP biosynthesis via de novo pathway; AMP from IMP: step 2/2.</text>
</comment>
<dbReference type="InterPro" id="IPR020557">
    <property type="entry name" value="Fumarate_lyase_CS"/>
</dbReference>
<evidence type="ECO:0000256" key="11">
    <source>
        <dbReference type="ARBA" id="ARBA00049115"/>
    </source>
</evidence>
<dbReference type="Gene3D" id="1.10.275.10">
    <property type="entry name" value="Fumarase/aspartase (N-terminal domain)"/>
    <property type="match status" value="1"/>
</dbReference>
<evidence type="ECO:0000259" key="14">
    <source>
        <dbReference type="Pfam" id="PF00206"/>
    </source>
</evidence>
<keyword evidence="6 13" id="KW-0658">Purine biosynthesis</keyword>
<dbReference type="InterPro" id="IPR022761">
    <property type="entry name" value="Fumarate_lyase_N"/>
</dbReference>
<dbReference type="PROSITE" id="PS00163">
    <property type="entry name" value="FUMARATE_LYASES"/>
    <property type="match status" value="1"/>
</dbReference>
<dbReference type="Gene3D" id="1.10.40.30">
    <property type="entry name" value="Fumarase/aspartase (C-terminal domain)"/>
    <property type="match status" value="1"/>
</dbReference>